<reference evidence="2" key="1">
    <citation type="submission" date="2022-03" db="EMBL/GenBank/DDBJ databases">
        <title>The complete genome sequence of a Methyloterrigena soli.</title>
        <authorList>
            <person name="Zi Z."/>
        </authorList>
    </citation>
    <scope>NUCLEOTIDE SEQUENCE</scope>
    <source>
        <strain evidence="2">M48</strain>
    </source>
</reference>
<keyword evidence="3" id="KW-1185">Reference proteome</keyword>
<dbReference type="GO" id="GO:0016787">
    <property type="term" value="F:hydrolase activity"/>
    <property type="evidence" value="ECO:0007669"/>
    <property type="project" value="InterPro"/>
</dbReference>
<evidence type="ECO:0000313" key="3">
    <source>
        <dbReference type="Proteomes" id="UP001156140"/>
    </source>
</evidence>
<dbReference type="Proteomes" id="UP001156140">
    <property type="component" value="Unassembled WGS sequence"/>
</dbReference>
<dbReference type="NCBIfam" id="TIGR01244">
    <property type="entry name" value="TIGR01244 family sulfur transferase"/>
    <property type="match status" value="1"/>
</dbReference>
<sequence length="140" mass="14626">MRLLELKRINDTITVSGQILPEDVSALKAAGFTTIINNRPDGESPDQPASVEIEAAAKAAGLNYIAIPLGREGVTPDMVEKTRAALEGSDGPVFAFCRSGTRSTTLWALSQAGEMDGADIIAQAAGAGYDMSHLAGHLTK</sequence>
<organism evidence="2 3">
    <name type="scientific">Paradevosia shaoguanensis</name>
    <dbReference type="NCBI Taxonomy" id="1335043"/>
    <lineage>
        <taxon>Bacteria</taxon>
        <taxon>Pseudomonadati</taxon>
        <taxon>Pseudomonadota</taxon>
        <taxon>Alphaproteobacteria</taxon>
        <taxon>Hyphomicrobiales</taxon>
        <taxon>Devosiaceae</taxon>
        <taxon>Paradevosia</taxon>
    </lineage>
</organism>
<dbReference type="GO" id="GO:0016740">
    <property type="term" value="F:transferase activity"/>
    <property type="evidence" value="ECO:0007669"/>
    <property type="project" value="UniProtKB-KW"/>
</dbReference>
<dbReference type="AlphaFoldDB" id="A0AA41QRQ2"/>
<comment type="caution">
    <text evidence="2">The sequence shown here is derived from an EMBL/GenBank/DDBJ whole genome shotgun (WGS) entry which is preliminary data.</text>
</comment>
<feature type="domain" description="Beta-lactamase hydrolase-like protein phosphatase-like" evidence="1">
    <location>
        <begin position="6"/>
        <end position="113"/>
    </location>
</feature>
<dbReference type="EMBL" id="JALAZD010000004">
    <property type="protein sequence ID" value="MCI0129338.1"/>
    <property type="molecule type" value="Genomic_DNA"/>
</dbReference>
<proteinExistence type="predicted"/>
<evidence type="ECO:0000313" key="2">
    <source>
        <dbReference type="EMBL" id="MCI0129338.1"/>
    </source>
</evidence>
<dbReference type="InterPro" id="IPR029021">
    <property type="entry name" value="Prot-tyrosine_phosphatase-like"/>
</dbReference>
<dbReference type="CDD" id="cd14503">
    <property type="entry name" value="PTP-bact"/>
    <property type="match status" value="1"/>
</dbReference>
<accession>A0AA41QRQ2</accession>
<name>A0AA41QRQ2_9HYPH</name>
<dbReference type="SUPFAM" id="SSF52799">
    <property type="entry name" value="(Phosphotyrosine protein) phosphatases II"/>
    <property type="match status" value="1"/>
</dbReference>
<dbReference type="Pfam" id="PF04273">
    <property type="entry name" value="BLH_phosphatase"/>
    <property type="match status" value="1"/>
</dbReference>
<gene>
    <name evidence="2" type="ORF">ML536_21090</name>
</gene>
<dbReference type="Gene3D" id="3.90.190.10">
    <property type="entry name" value="Protein tyrosine phosphatase superfamily"/>
    <property type="match status" value="1"/>
</dbReference>
<evidence type="ECO:0000259" key="1">
    <source>
        <dbReference type="Pfam" id="PF04273"/>
    </source>
</evidence>
<dbReference type="InterPro" id="IPR005939">
    <property type="entry name" value="BLH_phosphatase-like"/>
</dbReference>
<protein>
    <submittedName>
        <fullName evidence="2">TIGR01244 family sulfur transferase</fullName>
    </submittedName>
</protein>
<keyword evidence="2" id="KW-0808">Transferase</keyword>